<feature type="region of interest" description="Disordered" evidence="1">
    <location>
        <begin position="1"/>
        <end position="204"/>
    </location>
</feature>
<feature type="compositionally biased region" description="Basic and acidic residues" evidence="1">
    <location>
        <begin position="581"/>
        <end position="590"/>
    </location>
</feature>
<dbReference type="Proteomes" id="UP001595698">
    <property type="component" value="Unassembled WGS sequence"/>
</dbReference>
<gene>
    <name evidence="3" type="ORF">ACFOYY_33735</name>
</gene>
<feature type="compositionally biased region" description="Low complexity" evidence="1">
    <location>
        <begin position="171"/>
        <end position="181"/>
    </location>
</feature>
<feature type="compositionally biased region" description="Basic and acidic residues" evidence="1">
    <location>
        <begin position="138"/>
        <end position="154"/>
    </location>
</feature>
<organism evidence="3 4">
    <name type="scientific">Streptosporangium jomthongense</name>
    <dbReference type="NCBI Taxonomy" id="1193683"/>
    <lineage>
        <taxon>Bacteria</taxon>
        <taxon>Bacillati</taxon>
        <taxon>Actinomycetota</taxon>
        <taxon>Actinomycetes</taxon>
        <taxon>Streptosporangiales</taxon>
        <taxon>Streptosporangiaceae</taxon>
        <taxon>Streptosporangium</taxon>
    </lineage>
</organism>
<feature type="transmembrane region" description="Helical" evidence="2">
    <location>
        <begin position="248"/>
        <end position="267"/>
    </location>
</feature>
<evidence type="ECO:0000313" key="4">
    <source>
        <dbReference type="Proteomes" id="UP001595698"/>
    </source>
</evidence>
<proteinExistence type="predicted"/>
<protein>
    <submittedName>
        <fullName evidence="3">DUF4407 domain-containing protein</fullName>
    </submittedName>
</protein>
<feature type="region of interest" description="Disordered" evidence="1">
    <location>
        <begin position="581"/>
        <end position="606"/>
    </location>
</feature>
<evidence type="ECO:0000313" key="3">
    <source>
        <dbReference type="EMBL" id="MFC3985131.1"/>
    </source>
</evidence>
<feature type="transmembrane region" description="Helical" evidence="2">
    <location>
        <begin position="329"/>
        <end position="352"/>
    </location>
</feature>
<evidence type="ECO:0000256" key="2">
    <source>
        <dbReference type="SAM" id="Phobius"/>
    </source>
</evidence>
<keyword evidence="2" id="KW-0812">Transmembrane</keyword>
<name>A0ABV8FB46_9ACTN</name>
<comment type="caution">
    <text evidence="3">The sequence shown here is derived from an EMBL/GenBank/DDBJ whole genome shotgun (WGS) entry which is preliminary data.</text>
</comment>
<keyword evidence="2" id="KW-0472">Membrane</keyword>
<feature type="transmembrane region" description="Helical" evidence="2">
    <location>
        <begin position="273"/>
        <end position="292"/>
    </location>
</feature>
<dbReference type="EMBL" id="JBHSBC010000041">
    <property type="protein sequence ID" value="MFC3985131.1"/>
    <property type="molecule type" value="Genomic_DNA"/>
</dbReference>
<reference evidence="4" key="1">
    <citation type="journal article" date="2019" name="Int. J. Syst. Evol. Microbiol.">
        <title>The Global Catalogue of Microorganisms (GCM) 10K type strain sequencing project: providing services to taxonomists for standard genome sequencing and annotation.</title>
        <authorList>
            <consortium name="The Broad Institute Genomics Platform"/>
            <consortium name="The Broad Institute Genome Sequencing Center for Infectious Disease"/>
            <person name="Wu L."/>
            <person name="Ma J."/>
        </authorList>
    </citation>
    <scope>NUCLEOTIDE SEQUENCE [LARGE SCALE GENOMIC DNA]</scope>
    <source>
        <strain evidence="4">TBRC 7912</strain>
    </source>
</reference>
<dbReference type="Pfam" id="PF14362">
    <property type="entry name" value="DUF4407"/>
    <property type="match status" value="1"/>
</dbReference>
<keyword evidence="4" id="KW-1185">Reference proteome</keyword>
<keyword evidence="2" id="KW-1133">Transmembrane helix</keyword>
<feature type="compositionally biased region" description="Pro residues" evidence="1">
    <location>
        <begin position="190"/>
        <end position="200"/>
    </location>
</feature>
<dbReference type="RefSeq" id="WP_386195150.1">
    <property type="nucleotide sequence ID" value="NZ_JBHSBC010000041.1"/>
</dbReference>
<evidence type="ECO:0000256" key="1">
    <source>
        <dbReference type="SAM" id="MobiDB-lite"/>
    </source>
</evidence>
<sequence length="606" mass="66274">MTEDNRFRDYAAPGGDFTWSPPSRNGQSPPNPPASQEDETQPVRVGTVLTGGDSGVEPADGNGDGRESGPEHPLPGGPNGTRAYRSPAGRRAASGVGEPDDAVPGAAQAPTTPEPSPGSYYSEWTANDPTDVFSAIRGADRDAGRDRPGTRELVHEDEEERPRGLGAAYERLSGSLSGRLSGLRRRRESPPPTTPQPAPVRAPSRLDTDFTGITAYRVPRLSRPFLWCAGADPALIPNRSELYRYSTIGVFVCLVSFVAATMFAVFASVIGGGFSLAVLPFAAIWGILIFWVDRSIVAEPSYGKVLSGTDATGLLDPVGKVRKPGWLTYVMRGVLALGVSFVIAEAVTLLIFHSEVRDQLAFNQNARADRLDATFKAADQDKRKQLDAKYDRVELCATARSKEKVRDAALKKKQDESLGRRGEGLSGTVGFGPIATKLEADYNKAQREYVTAQGRCDLARDSVSREFKVYEGQERANREAERADVRRNVGWVAQEQALHDFIDNSGSAVVVALPWVLRVTILLLDLLPLSVKLFGGPTVYERRLRELAYSQAYETQRLRDSHIAKIDMRYDLDRLNTRDSYDRGREDIRGPGRSVSGTRIDRNPSP</sequence>
<dbReference type="InterPro" id="IPR025519">
    <property type="entry name" value="DUF4407"/>
</dbReference>
<accession>A0ABV8FB46</accession>